<name>A0A381RD23_9ZZZZ</name>
<feature type="non-terminal residue" evidence="2">
    <location>
        <position position="781"/>
    </location>
</feature>
<keyword evidence="1" id="KW-0732">Signal</keyword>
<dbReference type="PANTHER" id="PTHR35038">
    <property type="entry name" value="DISSIMILATORY SULFITE REDUCTASE SIRA"/>
    <property type="match status" value="1"/>
</dbReference>
<dbReference type="Gene3D" id="1.10.780.10">
    <property type="entry name" value="Hydroxylamine Oxidoreductase, Chain A, domain 1"/>
    <property type="match status" value="1"/>
</dbReference>
<proteinExistence type="predicted"/>
<dbReference type="SUPFAM" id="SSF48695">
    <property type="entry name" value="Multiheme cytochromes"/>
    <property type="match status" value="1"/>
</dbReference>
<dbReference type="EMBL" id="UINC01001822">
    <property type="protein sequence ID" value="SUZ89550.1"/>
    <property type="molecule type" value="Genomic_DNA"/>
</dbReference>
<accession>A0A381RD23</accession>
<organism evidence="2">
    <name type="scientific">marine metagenome</name>
    <dbReference type="NCBI Taxonomy" id="408172"/>
    <lineage>
        <taxon>unclassified sequences</taxon>
        <taxon>metagenomes</taxon>
        <taxon>ecological metagenomes</taxon>
    </lineage>
</organism>
<sequence>MVEVLSPLPKVQIDASDFEDPFFRVRGFQKNTEKVLQPGTTLDGVQFQSYGDSNKFIENFYKESNFSIEDVYGKIEYLERRGGCYTCHQGIERISKNHRFSCVRCHGGNRRSNSLPKAHKGLVANPSSAKNAPRFCGKCHENHVNRVERSLMSTAKRTINITRFGWGAQPINEIPFSLKADDNEQAFPSVTEGHAVDGFLRTKCLRCHIGSESPHRPGDYRASGCSSCHMIYSNDGVSLSHDRAIQKVQSKNKKQNRFTRKFSENSLNNPRGYPLLHKFTVAVPSVQCEHCHNNNGVGQEFEGLFAKPSRPMETLIQINAEKPVLYGKDHEFLVPDIHREKGMHCIDCHIGNEMKPEIEPDQLQSGVQVRCIDCHGTQEKTPKEYLLIESDPNTKKLLARTNLNPNLKKKIRAGDTVSVNSSGSPMLHIKKIKENWVLYSKVTGKKHIIPLLQNLKPSIAHQIPKHMQEMECSACHARWAATDWGMHVIREKFFAPRKWKNWNLSDPMRFPEPSNKKPGMLDWLTAKSLPQKIEADTINEYWWTLFSDSGWSEMIMGKNSRGKYSIIKPRYQYFITDQTGTSGLPLKRAEPPLTLNNSAGLIWTDYSPHTIRKTVRSCEDCHQNSLSVGLGDPLKISIQNAGQFFSRLKQNNQVHKNFQLRQGIDPNGQALQTFFPQDKSRFLNKNEITALQKPSNQYRAFRSLNLRELKFSRLLGRREFPYDVKHRIREHNLGESQPREDLFYDVEKNLFVRIEIPKEAPKPPKIFKPKTWPESIMDEDS</sequence>
<gene>
    <name evidence="2" type="ORF">METZ01_LOCUS42404</name>
</gene>
<protein>
    <recommendedName>
        <fullName evidence="3">Cytochrome c-552/4 domain-containing protein</fullName>
    </recommendedName>
</protein>
<evidence type="ECO:0000256" key="1">
    <source>
        <dbReference type="ARBA" id="ARBA00022729"/>
    </source>
</evidence>
<dbReference type="Gene3D" id="3.90.10.10">
    <property type="entry name" value="Cytochrome C3"/>
    <property type="match status" value="1"/>
</dbReference>
<reference evidence="2" key="1">
    <citation type="submission" date="2018-05" db="EMBL/GenBank/DDBJ databases">
        <authorList>
            <person name="Lanie J.A."/>
            <person name="Ng W.-L."/>
            <person name="Kazmierczak K.M."/>
            <person name="Andrzejewski T.M."/>
            <person name="Davidsen T.M."/>
            <person name="Wayne K.J."/>
            <person name="Tettelin H."/>
            <person name="Glass J.I."/>
            <person name="Rusch D."/>
            <person name="Podicherti R."/>
            <person name="Tsui H.-C.T."/>
            <person name="Winkler M.E."/>
        </authorList>
    </citation>
    <scope>NUCLEOTIDE SEQUENCE</scope>
</reference>
<dbReference type="AlphaFoldDB" id="A0A381RD23"/>
<evidence type="ECO:0008006" key="3">
    <source>
        <dbReference type="Google" id="ProtNLM"/>
    </source>
</evidence>
<dbReference type="InterPro" id="IPR036280">
    <property type="entry name" value="Multihaem_cyt_sf"/>
</dbReference>
<evidence type="ECO:0000313" key="2">
    <source>
        <dbReference type="EMBL" id="SUZ89550.1"/>
    </source>
</evidence>
<dbReference type="InterPro" id="IPR051829">
    <property type="entry name" value="Multiheme_Cytochr_ET"/>
</dbReference>